<dbReference type="InterPro" id="IPR029044">
    <property type="entry name" value="Nucleotide-diphossugar_trans"/>
</dbReference>
<dbReference type="Gene3D" id="3.90.550.10">
    <property type="entry name" value="Spore Coat Polysaccharide Biosynthesis Protein SpsA, Chain A"/>
    <property type="match status" value="1"/>
</dbReference>
<dbReference type="RefSeq" id="WP_183501402.1">
    <property type="nucleotide sequence ID" value="NZ_JACIDC010000011.1"/>
</dbReference>
<evidence type="ECO:0000259" key="1">
    <source>
        <dbReference type="Pfam" id="PF00534"/>
    </source>
</evidence>
<reference evidence="3 4" key="1">
    <citation type="submission" date="2020-08" db="EMBL/GenBank/DDBJ databases">
        <title>Genomic Encyclopedia of Type Strains, Phase IV (KMG-IV): sequencing the most valuable type-strain genomes for metagenomic binning, comparative biology and taxonomic classification.</title>
        <authorList>
            <person name="Goeker M."/>
        </authorList>
    </citation>
    <scope>NUCLEOTIDE SEQUENCE [LARGE SCALE GENOMIC DNA]</scope>
    <source>
        <strain evidence="3 4">DSM 15743</strain>
    </source>
</reference>
<evidence type="ECO:0000259" key="2">
    <source>
        <dbReference type="Pfam" id="PF00535"/>
    </source>
</evidence>
<dbReference type="AlphaFoldDB" id="A0A7W6IHD7"/>
<dbReference type="CDD" id="cd03801">
    <property type="entry name" value="GT4_PimA-like"/>
    <property type="match status" value="1"/>
</dbReference>
<name>A0A7W6IHD7_9HYPH</name>
<sequence>MMNPILTVGVTTHNERENIRDLLDRLALLDHRRFRIILFDDASTDGTAALIAQHPLFGQGHFEAHLAESNFGSPSVGRQFIAQHARTPFVTFVDGDDLIQPEALTAVANRLKPGLDIIVTPFMNGRKREFPRLIDPAQPITSHTITRILSGIGGKIYNREALRLHTQDSVKGRSEDVRLNMRILLGGFDRVQLIETTPFYLIAASRKSTLSKNILLSEIAARVENYQILKERYGIDDTYIKNLHRNLLKVVREDPSLTEEQRLTLRRALNDIMPFKLRTIIHLVQDVSKIGGIPGRVRHTVSAAHGRPIRHVCLSARRDPANPAAADTFYAEDDEAGLLAFLSACHATDTVVITPNSVIRAFPPAIREQLTRLPLIHMASGQLSFILQDSEVLSHLDFIDTYKVSRILCLSDMDMSFHRQMGIHELTKIRLPVATRSHNAYSPDTNRFVTYVGRIDFHTKGAERLVPVARQMKERGLPPLRIFTTDSLNSPDLQAFLTLLDEAGVRDWVEITYNVTDKSTLYGEASVVLLPSKKESFGNVILEAFSFGVPVIAPSYAPGPAEVIRSGEDGFLLDDFAAGKVVDLLESLSPERLTALSQKAFARHHDYSMEQYLTALETIAAEVATNFPGQNRFRPFPKLRAIDLMAEQSVMSLLAKRYRVSGNMLALRIFLAERVLPWRVVKAIRWMKAKLPRT</sequence>
<dbReference type="Gene3D" id="3.40.50.2000">
    <property type="entry name" value="Glycogen Phosphorylase B"/>
    <property type="match status" value="1"/>
</dbReference>
<dbReference type="InterPro" id="IPR001173">
    <property type="entry name" value="Glyco_trans_2-like"/>
</dbReference>
<dbReference type="GO" id="GO:0016757">
    <property type="term" value="F:glycosyltransferase activity"/>
    <property type="evidence" value="ECO:0007669"/>
    <property type="project" value="InterPro"/>
</dbReference>
<dbReference type="PANTHER" id="PTHR12526">
    <property type="entry name" value="GLYCOSYLTRANSFERASE"/>
    <property type="match status" value="1"/>
</dbReference>
<keyword evidence="4" id="KW-1185">Reference proteome</keyword>
<proteinExistence type="predicted"/>
<dbReference type="Pfam" id="PF00534">
    <property type="entry name" value="Glycos_transf_1"/>
    <property type="match status" value="1"/>
</dbReference>
<dbReference type="Pfam" id="PF00535">
    <property type="entry name" value="Glycos_transf_2"/>
    <property type="match status" value="1"/>
</dbReference>
<feature type="domain" description="Glycosyltransferase 2-like" evidence="2">
    <location>
        <begin position="7"/>
        <end position="125"/>
    </location>
</feature>
<feature type="domain" description="Glycosyl transferase family 1" evidence="1">
    <location>
        <begin position="442"/>
        <end position="589"/>
    </location>
</feature>
<dbReference type="CDD" id="cd00761">
    <property type="entry name" value="Glyco_tranf_GTA_type"/>
    <property type="match status" value="1"/>
</dbReference>
<evidence type="ECO:0000313" key="4">
    <source>
        <dbReference type="Proteomes" id="UP000519439"/>
    </source>
</evidence>
<dbReference type="InterPro" id="IPR001296">
    <property type="entry name" value="Glyco_trans_1"/>
</dbReference>
<keyword evidence="3" id="KW-0808">Transferase</keyword>
<dbReference type="Proteomes" id="UP000519439">
    <property type="component" value="Unassembled WGS sequence"/>
</dbReference>
<dbReference type="SUPFAM" id="SSF53448">
    <property type="entry name" value="Nucleotide-diphospho-sugar transferases"/>
    <property type="match status" value="1"/>
</dbReference>
<gene>
    <name evidence="3" type="ORF">GGR34_003175</name>
</gene>
<comment type="caution">
    <text evidence="3">The sequence shown here is derived from an EMBL/GenBank/DDBJ whole genome shotgun (WGS) entry which is preliminary data.</text>
</comment>
<dbReference type="SUPFAM" id="SSF53756">
    <property type="entry name" value="UDP-Glycosyltransferase/glycogen phosphorylase"/>
    <property type="match status" value="1"/>
</dbReference>
<organism evidence="3 4">
    <name type="scientific">Microvirga flocculans</name>
    <dbReference type="NCBI Taxonomy" id="217168"/>
    <lineage>
        <taxon>Bacteria</taxon>
        <taxon>Pseudomonadati</taxon>
        <taxon>Pseudomonadota</taxon>
        <taxon>Alphaproteobacteria</taxon>
        <taxon>Hyphomicrobiales</taxon>
        <taxon>Methylobacteriaceae</taxon>
        <taxon>Microvirga</taxon>
    </lineage>
</organism>
<dbReference type="EMBL" id="JACIDC010000011">
    <property type="protein sequence ID" value="MBB4041498.1"/>
    <property type="molecule type" value="Genomic_DNA"/>
</dbReference>
<protein>
    <submittedName>
        <fullName evidence="3">Glycosyltransferase involved in cell wall biosynthesis</fullName>
    </submittedName>
</protein>
<evidence type="ECO:0000313" key="3">
    <source>
        <dbReference type="EMBL" id="MBB4041498.1"/>
    </source>
</evidence>
<accession>A0A7W6IHD7</accession>